<gene>
    <name evidence="1" type="ORF">METH_13185</name>
</gene>
<protein>
    <submittedName>
        <fullName evidence="1">Uncharacterized protein</fullName>
    </submittedName>
</protein>
<accession>V9W1T1</accession>
<name>V9W1T1_9RHOB</name>
<evidence type="ECO:0000313" key="1">
    <source>
        <dbReference type="EMBL" id="AHD03127.1"/>
    </source>
</evidence>
<organism evidence="1 2">
    <name type="scientific">Leisingera methylohalidivorans DSM 14336</name>
    <dbReference type="NCBI Taxonomy" id="999552"/>
    <lineage>
        <taxon>Bacteria</taxon>
        <taxon>Pseudomonadati</taxon>
        <taxon>Pseudomonadota</taxon>
        <taxon>Alphaproteobacteria</taxon>
        <taxon>Rhodobacterales</taxon>
        <taxon>Roseobacteraceae</taxon>
        <taxon>Leisingera</taxon>
    </lineage>
</organism>
<dbReference type="Proteomes" id="UP000018780">
    <property type="component" value="Chromosome"/>
</dbReference>
<sequence>MVARGFQTPADGGARRALLEAVSQQAEVIALRETAGQGVKLI</sequence>
<dbReference type="PATRIC" id="fig|999552.6.peg.2632"/>
<keyword evidence="2" id="KW-1185">Reference proteome</keyword>
<dbReference type="RefSeq" id="WP_024090859.1">
    <property type="nucleotide sequence ID" value="NC_023135.1"/>
</dbReference>
<dbReference type="EMBL" id="CP006773">
    <property type="protein sequence ID" value="AHD03127.1"/>
    <property type="molecule type" value="Genomic_DNA"/>
</dbReference>
<proteinExistence type="predicted"/>
<dbReference type="AlphaFoldDB" id="V9W1T1"/>
<evidence type="ECO:0000313" key="2">
    <source>
        <dbReference type="Proteomes" id="UP000018780"/>
    </source>
</evidence>
<reference evidence="1 2" key="1">
    <citation type="submission" date="2013-09" db="EMBL/GenBank/DDBJ databases">
        <authorList>
            <consortium name="DOE Joint Genome Institute"/>
            <person name="Klenk H.-P."/>
            <person name="Huntemann M."/>
            <person name="Han J."/>
            <person name="Chen A."/>
            <person name="Kyrpides N."/>
            <person name="Mavromatis K."/>
            <person name="Markowitz V."/>
            <person name="Palaniappan K."/>
            <person name="Ivanova N."/>
            <person name="Schaumberg A."/>
            <person name="Pati A."/>
            <person name="Liolios K."/>
            <person name="Nordberg H.P."/>
            <person name="Cantor M.N."/>
            <person name="Hua S.X."/>
            <person name="Woyke T."/>
        </authorList>
    </citation>
    <scope>NUCLEOTIDE SEQUENCE [LARGE SCALE GENOMIC DNA]</scope>
    <source>
        <strain evidence="1 2">DSM 14336</strain>
    </source>
</reference>
<dbReference type="KEGG" id="lmd:METH_13185"/>
<dbReference type="HOGENOM" id="CLU_3253496_0_0_5"/>